<dbReference type="SMART" id="SM00880">
    <property type="entry name" value="CHAD"/>
    <property type="match status" value="1"/>
</dbReference>
<name>A0A382TGW1_9ZZZZ</name>
<evidence type="ECO:0000313" key="2">
    <source>
        <dbReference type="EMBL" id="SVD20737.1"/>
    </source>
</evidence>
<dbReference type="Gene3D" id="1.40.20.10">
    <property type="entry name" value="CHAD domain"/>
    <property type="match status" value="1"/>
</dbReference>
<gene>
    <name evidence="2" type="ORF">METZ01_LOCUS373591</name>
</gene>
<dbReference type="InterPro" id="IPR007899">
    <property type="entry name" value="CHAD_dom"/>
</dbReference>
<proteinExistence type="predicted"/>
<organism evidence="2">
    <name type="scientific">marine metagenome</name>
    <dbReference type="NCBI Taxonomy" id="408172"/>
    <lineage>
        <taxon>unclassified sequences</taxon>
        <taxon>metagenomes</taxon>
        <taxon>ecological metagenomes</taxon>
    </lineage>
</organism>
<feature type="non-terminal residue" evidence="2">
    <location>
        <position position="238"/>
    </location>
</feature>
<feature type="domain" description="CHAD" evidence="1">
    <location>
        <begin position="5"/>
        <end position="238"/>
    </location>
</feature>
<accession>A0A382TGW1</accession>
<dbReference type="EMBL" id="UINC01136150">
    <property type="protein sequence ID" value="SVD20737.1"/>
    <property type="molecule type" value="Genomic_DNA"/>
</dbReference>
<reference evidence="2" key="1">
    <citation type="submission" date="2018-05" db="EMBL/GenBank/DDBJ databases">
        <authorList>
            <person name="Lanie J.A."/>
            <person name="Ng W.-L."/>
            <person name="Kazmierczak K.M."/>
            <person name="Andrzejewski T.M."/>
            <person name="Davidsen T.M."/>
            <person name="Wayne K.J."/>
            <person name="Tettelin H."/>
            <person name="Glass J.I."/>
            <person name="Rusch D."/>
            <person name="Podicherti R."/>
            <person name="Tsui H.-C.T."/>
            <person name="Winkler M.E."/>
        </authorList>
    </citation>
    <scope>NUCLEOTIDE SEQUENCE</scope>
</reference>
<protein>
    <recommendedName>
        <fullName evidence="1">CHAD domain-containing protein</fullName>
    </recommendedName>
</protein>
<dbReference type="AlphaFoldDB" id="A0A382TGW1"/>
<dbReference type="InterPro" id="IPR038186">
    <property type="entry name" value="CHAD_dom_sf"/>
</dbReference>
<dbReference type="Pfam" id="PF05235">
    <property type="entry name" value="CHAD"/>
    <property type="match status" value="1"/>
</dbReference>
<evidence type="ECO:0000259" key="1">
    <source>
        <dbReference type="SMART" id="SM00880"/>
    </source>
</evidence>
<sequence length="238" mass="28055">MITAALHKRKQTYLDLAILIRTDNTVSTIHDFRVASRNLLALEPLLRKGSDTSHWKIMMRKWLKTLNQVRDIQVLQEILVGHVEIEPLLLTHKRNCLKEWQEISRTIADKNFQDDLISSLETYCCRIEAEPAFFDQTVFSLWLKTFQKVQIALQHADHEHPISLHKLRLRYKSLRYLATFIYDVGIVDTLDFPRLKYWQDLLGSIQDLEVGINWLRNSRVASNLINELSLESHRLRIK</sequence>